<organism evidence="2">
    <name type="scientific">viral metagenome</name>
    <dbReference type="NCBI Taxonomy" id="1070528"/>
    <lineage>
        <taxon>unclassified sequences</taxon>
        <taxon>metagenomes</taxon>
        <taxon>organismal metagenomes</taxon>
    </lineage>
</organism>
<dbReference type="PANTHER" id="PTHR43238:SF1">
    <property type="entry name" value="GDP-L-FUCOSE SYNTHASE"/>
    <property type="match status" value="1"/>
</dbReference>
<dbReference type="EMBL" id="MN738916">
    <property type="protein sequence ID" value="QHT31210.1"/>
    <property type="molecule type" value="Genomic_DNA"/>
</dbReference>
<dbReference type="GO" id="GO:0050577">
    <property type="term" value="F:GDP-L-fucose synthase activity"/>
    <property type="evidence" value="ECO:0007669"/>
    <property type="project" value="TreeGrafter"/>
</dbReference>
<dbReference type="AlphaFoldDB" id="A0A6C0ESF4"/>
<protein>
    <recommendedName>
        <fullName evidence="1">NAD-dependent epimerase/dehydratase domain-containing protein</fullName>
    </recommendedName>
</protein>
<dbReference type="InterPro" id="IPR001509">
    <property type="entry name" value="Epimerase_deHydtase"/>
</dbReference>
<name>A0A6C0ESF4_9ZZZZ</name>
<dbReference type="Gene3D" id="3.40.50.720">
    <property type="entry name" value="NAD(P)-binding Rossmann-like Domain"/>
    <property type="match status" value="1"/>
</dbReference>
<dbReference type="PANTHER" id="PTHR43238">
    <property type="entry name" value="GDP-L-FUCOSE SYNTHASE"/>
    <property type="match status" value="1"/>
</dbReference>
<dbReference type="InterPro" id="IPR036291">
    <property type="entry name" value="NAD(P)-bd_dom_sf"/>
</dbReference>
<dbReference type="SUPFAM" id="SSF51735">
    <property type="entry name" value="NAD(P)-binding Rossmann-fold domains"/>
    <property type="match status" value="1"/>
</dbReference>
<reference evidence="2" key="1">
    <citation type="journal article" date="2020" name="Nature">
        <title>Giant virus diversity and host interactions through global metagenomics.</title>
        <authorList>
            <person name="Schulz F."/>
            <person name="Roux S."/>
            <person name="Paez-Espino D."/>
            <person name="Jungbluth S."/>
            <person name="Walsh D.A."/>
            <person name="Denef V.J."/>
            <person name="McMahon K.D."/>
            <person name="Konstantinidis K.T."/>
            <person name="Eloe-Fadrosh E.A."/>
            <person name="Kyrpides N.C."/>
            <person name="Woyke T."/>
        </authorList>
    </citation>
    <scope>NUCLEOTIDE SEQUENCE</scope>
    <source>
        <strain evidence="2">GVMAG-M-3300009155-2</strain>
    </source>
</reference>
<evidence type="ECO:0000313" key="2">
    <source>
        <dbReference type="EMBL" id="QHT31210.1"/>
    </source>
</evidence>
<sequence>MIIRFYLIKNIYLKYMKVLLLGSEGTLGKSLYNFLCERNINVIKWDIKLNDNHDLRNKKCIDEVLKDVNYVLFLAFDVGGAKYDVNNKDFIDNNMKIILNTFDSLYLSKKPFIYTTSCMSTMITNPYGSLKNISEHYVSLLDNGINVKLWNVYGSEEINDKSHVIPDFIDSAFKNKIIHMRTKGNDERQFLYSIDFSEAIYFIIINHNKIKKNMYEDGLKTIDISSYNWVSIYDLALIIKNIFKLEYNIDIDIIKGDKSDNHSDKPEPKYSLLNKYWTPTFSLENGIKDMIKNINIIT</sequence>
<proteinExistence type="predicted"/>
<feature type="domain" description="NAD-dependent epimerase/dehydratase" evidence="1">
    <location>
        <begin position="18"/>
        <end position="212"/>
    </location>
</feature>
<dbReference type="Pfam" id="PF01370">
    <property type="entry name" value="Epimerase"/>
    <property type="match status" value="1"/>
</dbReference>
<evidence type="ECO:0000259" key="1">
    <source>
        <dbReference type="Pfam" id="PF01370"/>
    </source>
</evidence>
<accession>A0A6C0ESF4</accession>